<accession>K2G5D4</accession>
<sequence>MIKTKEAEITTFAINKNVEKALDMAEQYKDAFLEGKNALMIAKSQGKKITQKRLDRIFWLGNTKKEDLLKFIETQCNDSDFRAIRSEIEERSKTQWIEKWIYMELRAWLINIKNITS</sequence>
<proteinExistence type="predicted"/>
<protein>
    <submittedName>
        <fullName evidence="1">Uncharacterized protein</fullName>
    </submittedName>
</protein>
<name>K2G5D4_9BACT</name>
<evidence type="ECO:0000313" key="1">
    <source>
        <dbReference type="EMBL" id="EKE29492.1"/>
    </source>
</evidence>
<dbReference type="AlphaFoldDB" id="K2G5D4"/>
<comment type="caution">
    <text evidence="1">The sequence shown here is derived from an EMBL/GenBank/DDBJ whole genome shotgun (WGS) entry which is preliminary data.</text>
</comment>
<dbReference type="EMBL" id="AMFJ01000162">
    <property type="protein sequence ID" value="EKE29492.1"/>
    <property type="molecule type" value="Genomic_DNA"/>
</dbReference>
<reference evidence="1" key="1">
    <citation type="journal article" date="2012" name="Science">
        <title>Fermentation, hydrogen, and sulfur metabolism in multiple uncultivated bacterial phyla.</title>
        <authorList>
            <person name="Wrighton K.C."/>
            <person name="Thomas B.C."/>
            <person name="Sharon I."/>
            <person name="Miller C.S."/>
            <person name="Castelle C.J."/>
            <person name="VerBerkmoes N.C."/>
            <person name="Wilkins M.J."/>
            <person name="Hettich R.L."/>
            <person name="Lipton M.S."/>
            <person name="Williams K.H."/>
            <person name="Long P.E."/>
            <person name="Banfield J.F."/>
        </authorList>
    </citation>
    <scope>NUCLEOTIDE SEQUENCE [LARGE SCALE GENOMIC DNA]</scope>
</reference>
<organism evidence="1">
    <name type="scientific">uncultured bacterium</name>
    <name type="common">gcode 4</name>
    <dbReference type="NCBI Taxonomy" id="1234023"/>
    <lineage>
        <taxon>Bacteria</taxon>
        <taxon>environmental samples</taxon>
    </lineage>
</organism>
<gene>
    <name evidence="1" type="ORF">ACD_2C00162G0002</name>
</gene>